<feature type="active site" description="Proton acceptor" evidence="4">
    <location>
        <position position="172"/>
    </location>
</feature>
<evidence type="ECO:0000256" key="3">
    <source>
        <dbReference type="ARBA" id="ARBA00023098"/>
    </source>
</evidence>
<dbReference type="Gene3D" id="3.40.1090.10">
    <property type="entry name" value="Cytosolic phospholipase A2 catalytic domain"/>
    <property type="match status" value="2"/>
</dbReference>
<proteinExistence type="predicted"/>
<organism evidence="6">
    <name type="scientific">uncultured Mycobacterium sp</name>
    <dbReference type="NCBI Taxonomy" id="171292"/>
    <lineage>
        <taxon>Bacteria</taxon>
        <taxon>Bacillati</taxon>
        <taxon>Actinomycetota</taxon>
        <taxon>Actinomycetes</taxon>
        <taxon>Mycobacteriales</taxon>
        <taxon>Mycobacteriaceae</taxon>
        <taxon>Mycobacterium</taxon>
        <taxon>environmental samples</taxon>
    </lineage>
</organism>
<evidence type="ECO:0000313" key="6">
    <source>
        <dbReference type="EMBL" id="SBS74952.1"/>
    </source>
</evidence>
<keyword evidence="3 4" id="KW-0443">Lipid metabolism</keyword>
<dbReference type="PANTHER" id="PTHR14226">
    <property type="entry name" value="NEUROPATHY TARGET ESTERASE/SWISS CHEESE D.MELANOGASTER"/>
    <property type="match status" value="1"/>
</dbReference>
<dbReference type="PANTHER" id="PTHR14226:SF29">
    <property type="entry name" value="NEUROPATHY TARGET ESTERASE SWS"/>
    <property type="match status" value="1"/>
</dbReference>
<dbReference type="PROSITE" id="PS51635">
    <property type="entry name" value="PNPLA"/>
    <property type="match status" value="1"/>
</dbReference>
<evidence type="ECO:0000256" key="1">
    <source>
        <dbReference type="ARBA" id="ARBA00022801"/>
    </source>
</evidence>
<protein>
    <submittedName>
        <fullName evidence="6">Patatin-like phospholipase</fullName>
    </submittedName>
</protein>
<dbReference type="EMBL" id="FLQS01000012">
    <property type="protein sequence ID" value="SBS74952.1"/>
    <property type="molecule type" value="Genomic_DNA"/>
</dbReference>
<keyword evidence="1 4" id="KW-0378">Hydrolase</keyword>
<dbReference type="GO" id="GO:0016787">
    <property type="term" value="F:hydrolase activity"/>
    <property type="evidence" value="ECO:0007669"/>
    <property type="project" value="UniProtKB-UniRule"/>
</dbReference>
<dbReference type="InterPro" id="IPR016035">
    <property type="entry name" value="Acyl_Trfase/lysoPLipase"/>
</dbReference>
<keyword evidence="2 4" id="KW-0442">Lipid degradation</keyword>
<gene>
    <name evidence="6" type="ORF">MHPYR_20292</name>
</gene>
<dbReference type="InterPro" id="IPR050301">
    <property type="entry name" value="NTE"/>
</dbReference>
<feature type="domain" description="PNPLA" evidence="5">
    <location>
        <begin position="15"/>
        <end position="185"/>
    </location>
</feature>
<dbReference type="Pfam" id="PF01734">
    <property type="entry name" value="Patatin"/>
    <property type="match status" value="1"/>
</dbReference>
<dbReference type="AlphaFoldDB" id="A0A1Y5P8B7"/>
<feature type="short sequence motif" description="GXSXG" evidence="4">
    <location>
        <begin position="46"/>
        <end position="50"/>
    </location>
</feature>
<evidence type="ECO:0000259" key="5">
    <source>
        <dbReference type="PROSITE" id="PS51635"/>
    </source>
</evidence>
<accession>A0A1Y5P8B7</accession>
<feature type="active site" description="Nucleophile" evidence="4">
    <location>
        <position position="48"/>
    </location>
</feature>
<dbReference type="GO" id="GO:0016042">
    <property type="term" value="P:lipid catabolic process"/>
    <property type="evidence" value="ECO:0007669"/>
    <property type="project" value="UniProtKB-UniRule"/>
</dbReference>
<dbReference type="InterPro" id="IPR002641">
    <property type="entry name" value="PNPLA_dom"/>
</dbReference>
<name>A0A1Y5P8B7_9MYCO</name>
<feature type="short sequence motif" description="GXGXXG" evidence="4">
    <location>
        <begin position="19"/>
        <end position="24"/>
    </location>
</feature>
<dbReference type="SUPFAM" id="SSF52151">
    <property type="entry name" value="FabD/lysophospholipase-like"/>
    <property type="match status" value="1"/>
</dbReference>
<feature type="short sequence motif" description="DGA/G" evidence="4">
    <location>
        <begin position="172"/>
        <end position="174"/>
    </location>
</feature>
<reference evidence="6" key="1">
    <citation type="submission" date="2016-03" db="EMBL/GenBank/DDBJ databases">
        <authorList>
            <person name="Ploux O."/>
        </authorList>
    </citation>
    <scope>NUCLEOTIDE SEQUENCE</scope>
    <source>
        <strain evidence="6">UC10</strain>
    </source>
</reference>
<evidence type="ECO:0000256" key="2">
    <source>
        <dbReference type="ARBA" id="ARBA00022963"/>
    </source>
</evidence>
<sequence length="293" mass="30718">MPTGSVEDLPRPIGYVLGGGGSLGAIQVGMLQALSEHDVRPGLVAGTSVGSINGAVLASDPNGAANRLSHAWARMTREKVFPGGLIAQALMLQRVKTHLFPNTGLAEMIAEFLGATAEFADLELPFAAVTMNVATAQPHVLREGLLLPALLASAAIPGIYPPVEHDGLRLYDGGVVANVPMRQAVAMGARSLIVLDCFFPGQLPGSTDTIADILLYTALVTTRSQAVAEAALVAAELPVVYLPGPAPRLISPLDFTHTTELIEDAYTSSRLFLDNLQITGRGLYGQHPPEAVF</sequence>
<evidence type="ECO:0000256" key="4">
    <source>
        <dbReference type="PROSITE-ProRule" id="PRU01161"/>
    </source>
</evidence>